<proteinExistence type="inferred from homology"/>
<comment type="similarity">
    <text evidence="1 7">Belongs to the protein disulfide isomerase family.</text>
</comment>
<dbReference type="PRINTS" id="PR00421">
    <property type="entry name" value="THIOREDOXIN"/>
</dbReference>
<protein>
    <recommendedName>
        <fullName evidence="8">Thioredoxin domain-containing protein</fullName>
    </recommendedName>
</protein>
<feature type="domain" description="Thioredoxin" evidence="8">
    <location>
        <begin position="7"/>
        <end position="136"/>
    </location>
</feature>
<evidence type="ECO:0000259" key="8">
    <source>
        <dbReference type="PROSITE" id="PS51352"/>
    </source>
</evidence>
<dbReference type="CDD" id="cd02995">
    <property type="entry name" value="PDI_a_PDI_a'_C"/>
    <property type="match status" value="1"/>
</dbReference>
<organism evidence="9 10">
    <name type="scientific">Nematostella vectensis</name>
    <name type="common">Starlet sea anemone</name>
    <dbReference type="NCBI Taxonomy" id="45351"/>
    <lineage>
        <taxon>Eukaryota</taxon>
        <taxon>Metazoa</taxon>
        <taxon>Cnidaria</taxon>
        <taxon>Anthozoa</taxon>
        <taxon>Hexacorallia</taxon>
        <taxon>Actiniaria</taxon>
        <taxon>Edwardsiidae</taxon>
        <taxon>Nematostella</taxon>
    </lineage>
</organism>
<dbReference type="InterPro" id="IPR013766">
    <property type="entry name" value="Thioredoxin_domain"/>
</dbReference>
<dbReference type="PROSITE" id="PS51352">
    <property type="entry name" value="THIOREDOXIN_2"/>
    <property type="match status" value="1"/>
</dbReference>
<keyword evidence="2" id="KW-0732">Signal</keyword>
<keyword evidence="6" id="KW-0676">Redox-active center</keyword>
<accession>A7SR22</accession>
<reference evidence="9 10" key="1">
    <citation type="journal article" date="2007" name="Science">
        <title>Sea anemone genome reveals ancestral eumetazoan gene repertoire and genomic organization.</title>
        <authorList>
            <person name="Putnam N.H."/>
            <person name="Srivastava M."/>
            <person name="Hellsten U."/>
            <person name="Dirks B."/>
            <person name="Chapman J."/>
            <person name="Salamov A."/>
            <person name="Terry A."/>
            <person name="Shapiro H."/>
            <person name="Lindquist E."/>
            <person name="Kapitonov V.V."/>
            <person name="Jurka J."/>
            <person name="Genikhovich G."/>
            <person name="Grigoriev I.V."/>
            <person name="Lucas S.M."/>
            <person name="Steele R.E."/>
            <person name="Finnerty J.R."/>
            <person name="Technau U."/>
            <person name="Martindale M.Q."/>
            <person name="Rokhsar D.S."/>
        </authorList>
    </citation>
    <scope>NUCLEOTIDE SEQUENCE [LARGE SCALE GENOMIC DNA]</scope>
    <source>
        <strain evidence="10">CH2 X CH6</strain>
    </source>
</reference>
<evidence type="ECO:0000256" key="4">
    <source>
        <dbReference type="ARBA" id="ARBA00023157"/>
    </source>
</evidence>
<dbReference type="AlphaFoldDB" id="A7SR22"/>
<keyword evidence="10" id="KW-1185">Reference proteome</keyword>
<dbReference type="FunFam" id="3.40.30.10:FF:000045">
    <property type="entry name" value="Disulfide-isomerase A3"/>
    <property type="match status" value="1"/>
</dbReference>
<dbReference type="eggNOG" id="KOG0190">
    <property type="taxonomic scope" value="Eukaryota"/>
</dbReference>
<dbReference type="PANTHER" id="PTHR18929">
    <property type="entry name" value="PROTEIN DISULFIDE ISOMERASE"/>
    <property type="match status" value="1"/>
</dbReference>
<dbReference type="OMA" id="GTDKAVC"/>
<evidence type="ECO:0000256" key="7">
    <source>
        <dbReference type="RuleBase" id="RU004208"/>
    </source>
</evidence>
<evidence type="ECO:0000313" key="9">
    <source>
        <dbReference type="EMBL" id="EDO33843.1"/>
    </source>
</evidence>
<keyword evidence="5" id="KW-0413">Isomerase</keyword>
<dbReference type="PROSITE" id="PS00194">
    <property type="entry name" value="THIOREDOXIN_1"/>
    <property type="match status" value="1"/>
</dbReference>
<evidence type="ECO:0000256" key="5">
    <source>
        <dbReference type="ARBA" id="ARBA00023235"/>
    </source>
</evidence>
<dbReference type="Pfam" id="PF00085">
    <property type="entry name" value="Thioredoxin"/>
    <property type="match status" value="1"/>
</dbReference>
<dbReference type="InterPro" id="IPR017937">
    <property type="entry name" value="Thioredoxin_CS"/>
</dbReference>
<evidence type="ECO:0000256" key="6">
    <source>
        <dbReference type="ARBA" id="ARBA00023284"/>
    </source>
</evidence>
<dbReference type="GO" id="GO:0003756">
    <property type="term" value="F:protein disulfide isomerase activity"/>
    <property type="evidence" value="ECO:0007669"/>
    <property type="project" value="InterPro"/>
</dbReference>
<sequence length="148" mass="16455">MIGISALFSGNLKPIVKSQPVPKSNKEPVTVVVGKTFDEIVNDPKKDVLIEFYAPWCGHCKALEPTFKKLGKHFRNDKNIVIAKIDATANDVPSTYAVEGFPTIYFATSKDKKNPIKFDGGRELKDLIKFVEEKATVSLSKEKAKDEL</sequence>
<keyword evidence="4" id="KW-1015">Disulfide bond</keyword>
<dbReference type="HOGENOM" id="CLU_025879_2_1_1"/>
<evidence type="ECO:0000256" key="1">
    <source>
        <dbReference type="ARBA" id="ARBA00006347"/>
    </source>
</evidence>
<keyword evidence="3" id="KW-0677">Repeat</keyword>
<dbReference type="Proteomes" id="UP000001593">
    <property type="component" value="Unassembled WGS sequence"/>
</dbReference>
<evidence type="ECO:0000313" key="10">
    <source>
        <dbReference type="Proteomes" id="UP000001593"/>
    </source>
</evidence>
<dbReference type="InterPro" id="IPR036249">
    <property type="entry name" value="Thioredoxin-like_sf"/>
</dbReference>
<dbReference type="Gene3D" id="3.40.30.10">
    <property type="entry name" value="Glutaredoxin"/>
    <property type="match status" value="1"/>
</dbReference>
<evidence type="ECO:0000256" key="3">
    <source>
        <dbReference type="ARBA" id="ARBA00022737"/>
    </source>
</evidence>
<dbReference type="InterPro" id="IPR005788">
    <property type="entry name" value="PDI_thioredoxin-like_dom"/>
</dbReference>
<dbReference type="STRING" id="45351.A7SR22"/>
<dbReference type="InParanoid" id="A7SR22"/>
<name>A7SR22_NEMVE</name>
<dbReference type="EMBL" id="DS469754">
    <property type="protein sequence ID" value="EDO33843.1"/>
    <property type="molecule type" value="Genomic_DNA"/>
</dbReference>
<dbReference type="NCBIfam" id="TIGR01126">
    <property type="entry name" value="pdi_dom"/>
    <property type="match status" value="1"/>
</dbReference>
<dbReference type="PANTHER" id="PTHR18929:SF210">
    <property type="entry name" value="PROTEIN DISULFIDE-ISOMERASE A4"/>
    <property type="match status" value="1"/>
</dbReference>
<dbReference type="SUPFAM" id="SSF52833">
    <property type="entry name" value="Thioredoxin-like"/>
    <property type="match status" value="1"/>
</dbReference>
<gene>
    <name evidence="9" type="ORF">NEMVEDRAFT_v1g128283</name>
</gene>
<dbReference type="PhylomeDB" id="A7SR22"/>
<evidence type="ECO:0000256" key="2">
    <source>
        <dbReference type="ARBA" id="ARBA00022729"/>
    </source>
</evidence>